<organism evidence="3 4">
    <name type="scientific">Necator americanus</name>
    <name type="common">Human hookworm</name>
    <dbReference type="NCBI Taxonomy" id="51031"/>
    <lineage>
        <taxon>Eukaryota</taxon>
        <taxon>Metazoa</taxon>
        <taxon>Ecdysozoa</taxon>
        <taxon>Nematoda</taxon>
        <taxon>Chromadorea</taxon>
        <taxon>Rhabditida</taxon>
        <taxon>Rhabditina</taxon>
        <taxon>Rhabditomorpha</taxon>
        <taxon>Strongyloidea</taxon>
        <taxon>Ancylostomatidae</taxon>
        <taxon>Bunostominae</taxon>
        <taxon>Necator</taxon>
    </lineage>
</organism>
<feature type="non-terminal residue" evidence="3">
    <location>
        <position position="1"/>
    </location>
</feature>
<evidence type="ECO:0000313" key="4">
    <source>
        <dbReference type="Proteomes" id="UP000053676"/>
    </source>
</evidence>
<dbReference type="EMBL" id="KI661186">
    <property type="protein sequence ID" value="ETN73288.1"/>
    <property type="molecule type" value="Genomic_DNA"/>
</dbReference>
<feature type="region of interest" description="Disordered" evidence="1">
    <location>
        <begin position="64"/>
        <end position="83"/>
    </location>
</feature>
<dbReference type="AlphaFoldDB" id="W2SUW0"/>
<gene>
    <name evidence="3" type="ORF">NECAME_18404</name>
</gene>
<dbReference type="InterPro" id="IPR013087">
    <property type="entry name" value="Znf_C2H2_type"/>
</dbReference>
<evidence type="ECO:0000256" key="1">
    <source>
        <dbReference type="SAM" id="MobiDB-lite"/>
    </source>
</evidence>
<evidence type="ECO:0000313" key="3">
    <source>
        <dbReference type="EMBL" id="ETN73288.1"/>
    </source>
</evidence>
<name>W2SUW0_NECAM</name>
<dbReference type="Proteomes" id="UP000053676">
    <property type="component" value="Unassembled WGS sequence"/>
</dbReference>
<sequence>TRLRRFLRHICLKCGVCMSSAGALRTHRITRHTKRHHPRALQHFMRERVGYNYKRNFKKPKFELKEETECQPPPPPPPPPPPVLISTLKPETVKIEATDLVLQAIPICTER</sequence>
<keyword evidence="4" id="KW-1185">Reference proteome</keyword>
<protein>
    <submittedName>
        <fullName evidence="3">Zinc finger, C2H2 type</fullName>
    </submittedName>
</protein>
<evidence type="ECO:0000259" key="2">
    <source>
        <dbReference type="PROSITE" id="PS00028"/>
    </source>
</evidence>
<feature type="domain" description="C2H2-type" evidence="2">
    <location>
        <begin position="11"/>
        <end position="32"/>
    </location>
</feature>
<reference evidence="4" key="1">
    <citation type="journal article" date="2014" name="Nat. Genet.">
        <title>Genome of the human hookworm Necator americanus.</title>
        <authorList>
            <person name="Tang Y.T."/>
            <person name="Gao X."/>
            <person name="Rosa B.A."/>
            <person name="Abubucker S."/>
            <person name="Hallsworth-Pepin K."/>
            <person name="Martin J."/>
            <person name="Tyagi R."/>
            <person name="Heizer E."/>
            <person name="Zhang X."/>
            <person name="Bhonagiri-Palsikar V."/>
            <person name="Minx P."/>
            <person name="Warren W.C."/>
            <person name="Wang Q."/>
            <person name="Zhan B."/>
            <person name="Hotez P.J."/>
            <person name="Sternberg P.W."/>
            <person name="Dougall A."/>
            <person name="Gaze S.T."/>
            <person name="Mulvenna J."/>
            <person name="Sotillo J."/>
            <person name="Ranganathan S."/>
            <person name="Rabelo E.M."/>
            <person name="Wilson R.K."/>
            <person name="Felgner P.L."/>
            <person name="Bethony J."/>
            <person name="Hawdon J.M."/>
            <person name="Gasser R.B."/>
            <person name="Loukas A."/>
            <person name="Mitreva M."/>
        </authorList>
    </citation>
    <scope>NUCLEOTIDE SEQUENCE [LARGE SCALE GENOMIC DNA]</scope>
</reference>
<dbReference type="OrthoDB" id="5815677at2759"/>
<accession>W2SUW0</accession>
<dbReference type="KEGG" id="nai:NECAME_18404"/>
<feature type="compositionally biased region" description="Pro residues" evidence="1">
    <location>
        <begin position="71"/>
        <end position="83"/>
    </location>
</feature>
<dbReference type="PROSITE" id="PS00028">
    <property type="entry name" value="ZINC_FINGER_C2H2_1"/>
    <property type="match status" value="1"/>
</dbReference>
<proteinExistence type="predicted"/>